<feature type="domain" description="Carboxylesterase type B" evidence="8">
    <location>
        <begin position="606"/>
        <end position="1089"/>
    </location>
</feature>
<feature type="domain" description="Carboxylesterase type B" evidence="8">
    <location>
        <begin position="1135"/>
        <end position="1623"/>
    </location>
</feature>
<dbReference type="SUPFAM" id="SSF53474">
    <property type="entry name" value="alpha/beta-Hydrolases"/>
    <property type="match status" value="3"/>
</dbReference>
<reference evidence="10" key="2">
    <citation type="submission" date="2025-08" db="UniProtKB">
        <authorList>
            <consortium name="RefSeq"/>
        </authorList>
    </citation>
    <scope>IDENTIFICATION</scope>
    <source>
        <tissue evidence="10">Adult</tissue>
    </source>
</reference>
<comment type="similarity">
    <text evidence="1">Belongs to the type-B carboxylesterase/lipase family.</text>
</comment>
<reference evidence="9" key="1">
    <citation type="submission" date="2025-05" db="UniProtKB">
        <authorList>
            <consortium name="RefSeq"/>
        </authorList>
    </citation>
    <scope>NUCLEOTIDE SEQUENCE [LARGE SCALE GENOMIC DNA]</scope>
</reference>
<keyword evidence="2" id="KW-0719">Serine esterase</keyword>
<keyword evidence="5" id="KW-0325">Glycoprotein</keyword>
<feature type="region of interest" description="Disordered" evidence="7">
    <location>
        <begin position="1629"/>
        <end position="1649"/>
    </location>
</feature>
<evidence type="ECO:0000256" key="4">
    <source>
        <dbReference type="ARBA" id="ARBA00023157"/>
    </source>
</evidence>
<evidence type="ECO:0000256" key="5">
    <source>
        <dbReference type="ARBA" id="ARBA00023180"/>
    </source>
</evidence>
<dbReference type="PANTHER" id="PTHR43142">
    <property type="entry name" value="CARBOXYLIC ESTER HYDROLASE"/>
    <property type="match status" value="1"/>
</dbReference>
<keyword evidence="9" id="KW-1185">Reference proteome</keyword>
<evidence type="ECO:0000256" key="7">
    <source>
        <dbReference type="SAM" id="MobiDB-lite"/>
    </source>
</evidence>
<evidence type="ECO:0000313" key="9">
    <source>
        <dbReference type="Proteomes" id="UP001652620"/>
    </source>
</evidence>
<gene>
    <name evidence="10" type="primary">LOC105230315</name>
</gene>
<proteinExistence type="inferred from homology"/>
<keyword evidence="4" id="KW-1015">Disulfide bond</keyword>
<dbReference type="InterPro" id="IPR019826">
    <property type="entry name" value="Carboxylesterase_B_AS"/>
</dbReference>
<evidence type="ECO:0000256" key="3">
    <source>
        <dbReference type="ARBA" id="ARBA00022801"/>
    </source>
</evidence>
<dbReference type="Pfam" id="PF00135">
    <property type="entry name" value="COesterase"/>
    <property type="match status" value="3"/>
</dbReference>
<name>A0ABM3J1C0_BACDO</name>
<organism evidence="9 10">
    <name type="scientific">Bactrocera dorsalis</name>
    <name type="common">Oriental fruit fly</name>
    <name type="synonym">Dacus dorsalis</name>
    <dbReference type="NCBI Taxonomy" id="27457"/>
    <lineage>
        <taxon>Eukaryota</taxon>
        <taxon>Metazoa</taxon>
        <taxon>Ecdysozoa</taxon>
        <taxon>Arthropoda</taxon>
        <taxon>Hexapoda</taxon>
        <taxon>Insecta</taxon>
        <taxon>Pterygota</taxon>
        <taxon>Neoptera</taxon>
        <taxon>Endopterygota</taxon>
        <taxon>Diptera</taxon>
        <taxon>Brachycera</taxon>
        <taxon>Muscomorpha</taxon>
        <taxon>Tephritoidea</taxon>
        <taxon>Tephritidae</taxon>
        <taxon>Bactrocera</taxon>
        <taxon>Bactrocera</taxon>
    </lineage>
</organism>
<dbReference type="EC" id="3.1.1.1" evidence="6"/>
<feature type="region of interest" description="Disordered" evidence="7">
    <location>
        <begin position="1661"/>
        <end position="1680"/>
    </location>
</feature>
<dbReference type="RefSeq" id="XP_049303022.1">
    <property type="nucleotide sequence ID" value="XM_049447065.1"/>
</dbReference>
<feature type="domain" description="Carboxylesterase type B" evidence="8">
    <location>
        <begin position="35"/>
        <end position="562"/>
    </location>
</feature>
<evidence type="ECO:0000313" key="10">
    <source>
        <dbReference type="RefSeq" id="XP_049303022.1"/>
    </source>
</evidence>
<evidence type="ECO:0000256" key="2">
    <source>
        <dbReference type="ARBA" id="ARBA00022487"/>
    </source>
</evidence>
<keyword evidence="3" id="KW-0378">Hydrolase</keyword>
<dbReference type="PROSITE" id="PS00122">
    <property type="entry name" value="CARBOXYLESTERASE_B_1"/>
    <property type="match status" value="2"/>
</dbReference>
<evidence type="ECO:0000256" key="1">
    <source>
        <dbReference type="ARBA" id="ARBA00005964"/>
    </source>
</evidence>
<evidence type="ECO:0000259" key="8">
    <source>
        <dbReference type="Pfam" id="PF00135"/>
    </source>
</evidence>
<dbReference type="Proteomes" id="UP001652620">
    <property type="component" value="Chromosome 2"/>
</dbReference>
<dbReference type="GeneID" id="105230315"/>
<evidence type="ECO:0000256" key="6">
    <source>
        <dbReference type="ARBA" id="ARBA00039155"/>
    </source>
</evidence>
<sequence>MLSRFQRSTQRIPVTILRTYIRKMATDSGILETVELQLPQGRIRGAKRQAVYGETYYSFEGIPYAKPPVGELRFRAPQAFGNWTDILDGTQSPPKPVQKNQKTGEIEGSEDCLYLNVFTKHIDATKQMPVMVWLYGGGFQTGRAAREHHGPDYLMREDIVFVSLNYRLCSLGFLSLNDRSLDVPGNAAIKDQLLALKWIKKNIYYFNGNCNNITVFGESAGATCAHILSLSDQARGLFQQAVIMSGSALSYWANMPENMGYRLAAYHGYKGEAKDKPVLEFLQNLDASKLVDHSLLSEEENRSFHWLTFTPTVEPYESEHCVLPTEPINLLKSAWGNGIPFLMGGTSFEGLIMYQHVKKFPKIVDLVKKAPELLLLAELKDIYESNRIQELSTRILNLYFGKEKDEVISKQNKLDPTFDFLHLCSHKMFWHGVHRIALARTKYATANTYLYRFDFDSPTFNHHRLRFCGDECVKGAAHGDDLSYLFYLKESKKLEKNTPEYATIQRMIGIWTTFAKLGNPNCPEIAPNVWLPIEKTNPDFGLNISQTLQVMQIPEAPKMKAWDSLYDKPLLYGSASDTETESGKDTTVLTVYEHKYQQNRHTTGETSIVETEYGKVEGVKRLTIYDVPYYSFEGIPYAQPPVGELRFRAPQRPIPWEGVRDCKSTKEMAVQAHVITGTMEGSEDCLYLNVYTNNTQPDKPRPVMIWIHGGGLCTGEATREWYGPDYFMQKDIVLVTIQYRLGVLGFLSLSTPECNVPGNAALKDQVLAIKWVKNNCASFGGNPDCITVFGESAGANSAHCMMLTAQTQGLFHRVILMSGTALPLWETEGQKYRAFNLAKLAGYKGVDNDKSVLEFLRKCKAKDLMALEGRTLSSEDRARNISTPFVYCVEPYATPECVIPKPIREMMKTAWGNAIPLLVGHTSDEGLIFMQGAKALATAAQRQKCYSLKPFVPFEVADNEESEKFEQKLRTVHVSGKTPTIDEYKNIIAYWCLHLPLYRLILSRLSHAAGAPLFLYRFDFDSEELPHPYRILRMGRGVKGVAHGDELSYIFSNLFSQRLPKESREYKTINRMISFWTQFARSGNPNDEDIPVTTKTQNSASMSFDIPFGDQMRIALSYVKFKTNQRRMRTNEKVVTDTIYGKVKGVKWHSVYGGSYYSFEGIPFAKPPIGRLRFRAPEEPEPWTDVRRCTREHLKPCQYNIILKQVQGREDCLYLNVFTKTLHPQKPMPVLVWIYGGGFQMGEASRDMYSPDYFMMENVVVITITYRLGPLGFLVLEDPELDVPGNAGLKDQVMALRWVKRNCQFFGGDPENITVFGESAGAASTHYMMLTEQTRDLFHKCVLMSGTALAPWANIPQYNWAYRLAKATGYRGENDDRQVFEHLQHCKASSMVKVCEDLLTSDERHQRMMFSFGPTVEPYESKHCVIPRPPLEMMRSAWGNDIPLLIGGNSSEGLLMFTEARKYPELMHKLSKDATYLVPDDANVNVDQRKGYGEKLLRLHCGDNEPRWETVLQYADIFSYKYFWHGIHRTLLSRLHHANSPTYLYRFDFDSKHFNFMRIITCGRNVRGTCHADDLSYLFYNAGAKKLKQRSAEFRTIRRLTTMLVRFAECGNPNIPMNEGHDHSYHYRHHHRQPAHHVQPVQANNQNGSSNALQNVQHKANGDGYEHHSREHSTDGSFDDSVSDGIELALEVKAALTKNETPPQETWLPVSRDSHIFKCLNISDELEVIDLPEAEKLRLWDEMYTDKALLY</sequence>
<dbReference type="PANTHER" id="PTHR43142:SF1">
    <property type="entry name" value="CARBOXYLIC ESTER HYDROLASE"/>
    <property type="match status" value="1"/>
</dbReference>
<accession>A0ABM3J1C0</accession>
<dbReference type="InterPro" id="IPR002018">
    <property type="entry name" value="CarbesteraseB"/>
</dbReference>
<feature type="compositionally biased region" description="Basic and acidic residues" evidence="7">
    <location>
        <begin position="1661"/>
        <end position="1674"/>
    </location>
</feature>
<dbReference type="InterPro" id="IPR029058">
    <property type="entry name" value="AB_hydrolase_fold"/>
</dbReference>
<protein>
    <recommendedName>
        <fullName evidence="6">carboxylesterase</fullName>
        <ecNumber evidence="6">3.1.1.1</ecNumber>
    </recommendedName>
</protein>
<dbReference type="Gene3D" id="3.40.50.1820">
    <property type="entry name" value="alpha/beta hydrolase"/>
    <property type="match status" value="3"/>
</dbReference>